<sequence length="313" mass="36434">MSKADNTALLKPVRRRKPRSLGDIQIRSSPTKLPPLNSTPSLEEDSDDDINVQGNALNVPPPRSTNKARFTDQPLLNTSRRKSLSPSRNNSQIEHLKKQVELLKKQSSERKSELEKSRSLVEEKQEKLDKASKKSEKLNDTIKNLENELLMYKKLLEEEKNGHNITKSSYTEQTLEMERSKEEHDIEIGRFRSALESAEIKKKEELERLTSLLKEKEAKVEQMKKNMADTLKGNSWERQQQLDELHKELQRSHDEQEELRCKYNSLVKRLNELGSNCPRCSQTEKEVRKAQQLVTTMHVALERIDQHKFTSKR</sequence>
<organism evidence="3 4">
    <name type="scientific">Dimorphilus gyrociliatus</name>
    <dbReference type="NCBI Taxonomy" id="2664684"/>
    <lineage>
        <taxon>Eukaryota</taxon>
        <taxon>Metazoa</taxon>
        <taxon>Spiralia</taxon>
        <taxon>Lophotrochozoa</taxon>
        <taxon>Annelida</taxon>
        <taxon>Polychaeta</taxon>
        <taxon>Polychaeta incertae sedis</taxon>
        <taxon>Dinophilidae</taxon>
        <taxon>Dimorphilus</taxon>
    </lineage>
</organism>
<gene>
    <name evidence="3" type="ORF">DGYR_LOCUS9073</name>
</gene>
<keyword evidence="1" id="KW-0175">Coiled coil</keyword>
<comment type="caution">
    <text evidence="3">The sequence shown here is derived from an EMBL/GenBank/DDBJ whole genome shotgun (WGS) entry which is preliminary data.</text>
</comment>
<feature type="coiled-coil region" evidence="1">
    <location>
        <begin position="195"/>
        <end position="262"/>
    </location>
</feature>
<evidence type="ECO:0000313" key="4">
    <source>
        <dbReference type="Proteomes" id="UP000549394"/>
    </source>
</evidence>
<proteinExistence type="predicted"/>
<reference evidence="3 4" key="1">
    <citation type="submission" date="2020-08" db="EMBL/GenBank/DDBJ databases">
        <authorList>
            <person name="Hejnol A."/>
        </authorList>
    </citation>
    <scope>NUCLEOTIDE SEQUENCE [LARGE SCALE GENOMIC DNA]</scope>
</reference>
<protein>
    <submittedName>
        <fullName evidence="3">DgyrCDS9614</fullName>
    </submittedName>
</protein>
<evidence type="ECO:0000313" key="3">
    <source>
        <dbReference type="EMBL" id="CAD5121076.1"/>
    </source>
</evidence>
<dbReference type="Proteomes" id="UP000549394">
    <property type="component" value="Unassembled WGS sequence"/>
</dbReference>
<keyword evidence="4" id="KW-1185">Reference proteome</keyword>
<name>A0A7I8W079_9ANNE</name>
<dbReference type="OrthoDB" id="8799554at2759"/>
<evidence type="ECO:0000256" key="1">
    <source>
        <dbReference type="SAM" id="Coils"/>
    </source>
</evidence>
<dbReference type="AlphaFoldDB" id="A0A7I8W079"/>
<feature type="compositionally biased region" description="Polar residues" evidence="2">
    <location>
        <begin position="64"/>
        <end position="93"/>
    </location>
</feature>
<feature type="compositionally biased region" description="Basic and acidic residues" evidence="2">
    <location>
        <begin position="94"/>
        <end position="136"/>
    </location>
</feature>
<dbReference type="EMBL" id="CAJFCJ010000013">
    <property type="protein sequence ID" value="CAD5121076.1"/>
    <property type="molecule type" value="Genomic_DNA"/>
</dbReference>
<evidence type="ECO:0000256" key="2">
    <source>
        <dbReference type="SAM" id="MobiDB-lite"/>
    </source>
</evidence>
<accession>A0A7I8W079</accession>
<feature type="region of interest" description="Disordered" evidence="2">
    <location>
        <begin position="1"/>
        <end position="136"/>
    </location>
</feature>
<feature type="compositionally biased region" description="Polar residues" evidence="2">
    <location>
        <begin position="26"/>
        <end position="41"/>
    </location>
</feature>